<feature type="signal peptide" evidence="1">
    <location>
        <begin position="1"/>
        <end position="30"/>
    </location>
</feature>
<dbReference type="SUPFAM" id="SSF160935">
    <property type="entry name" value="VPA0735-like"/>
    <property type="match status" value="1"/>
</dbReference>
<sequence>MSKESGAMRKLCIQICAGLLLGTTINAALAQTGPAPQAPTGATVTVTPDNFNRAETDMIFAGSVSNQGLGRFLHHREPMSIDFPIVRPNRDTLYSLSYFDLDAGPVTVTLPNAGPRFMSMQVIDEDHYTPEVVYEAGSYTFTREKIGTRYVSLGVRILVDPANPEDI</sequence>
<dbReference type="Gene3D" id="2.60.40.1610">
    <property type="entry name" value="Domain of unknown function DUF1254"/>
    <property type="match status" value="1"/>
</dbReference>
<dbReference type="InterPro" id="IPR010679">
    <property type="entry name" value="DUF1254"/>
</dbReference>
<reference evidence="3 4" key="1">
    <citation type="journal article" date="2000" name="DNA Res.">
        <title>Complete genome structure of the nitrogen-fixing symbiotic bacterium Mesorhizobium loti.</title>
        <authorList>
            <person name="Kaneko T."/>
            <person name="Nakamura Y."/>
            <person name="Sato S."/>
            <person name="Asamizu E."/>
            <person name="Kato T."/>
            <person name="Sasamoto S."/>
            <person name="Watanabe A."/>
            <person name="Idesawa K."/>
            <person name="Ishikawa A."/>
            <person name="Kawashima K."/>
            <person name="Kimura T."/>
            <person name="Kishida Y."/>
            <person name="Kiyokawa C."/>
            <person name="Kohara M."/>
            <person name="Matsumoto M."/>
            <person name="Matsuno A."/>
            <person name="Mochizuki Y."/>
            <person name="Nakayama S."/>
            <person name="Nakazaki N."/>
            <person name="Shimpo S."/>
            <person name="Sugimoto M."/>
            <person name="Takeuchi C."/>
            <person name="Yamada M."/>
            <person name="Tabata S."/>
        </authorList>
    </citation>
    <scope>NUCLEOTIDE SEQUENCE [LARGE SCALE GENOMIC DNA]</scope>
    <source>
        <strain evidence="4">LMG 29417 / CECT 9101 / MAFF 303099</strain>
    </source>
</reference>
<evidence type="ECO:0000256" key="1">
    <source>
        <dbReference type="SAM" id="SignalP"/>
    </source>
</evidence>
<accession>Q98BQ5</accession>
<evidence type="ECO:0000313" key="4">
    <source>
        <dbReference type="Proteomes" id="UP000000552"/>
    </source>
</evidence>
<dbReference type="Proteomes" id="UP000000552">
    <property type="component" value="Chromosome"/>
</dbReference>
<dbReference type="KEGG" id="mlo:mll5469"/>
<organism evidence="3 4">
    <name type="scientific">Mesorhizobium japonicum (strain LMG 29417 / CECT 9101 / MAFF 303099)</name>
    <name type="common">Mesorhizobium loti (strain MAFF 303099)</name>
    <dbReference type="NCBI Taxonomy" id="266835"/>
    <lineage>
        <taxon>Bacteria</taxon>
        <taxon>Pseudomonadati</taxon>
        <taxon>Pseudomonadota</taxon>
        <taxon>Alphaproteobacteria</taxon>
        <taxon>Hyphomicrobiales</taxon>
        <taxon>Phyllobacteriaceae</taxon>
        <taxon>Mesorhizobium</taxon>
    </lineage>
</organism>
<dbReference type="HOGENOM" id="CLU_1593243_0_0_5"/>
<proteinExistence type="predicted"/>
<evidence type="ECO:0000313" key="3">
    <source>
        <dbReference type="EMBL" id="BAB51917.1"/>
    </source>
</evidence>
<dbReference type="EMBL" id="BA000012">
    <property type="protein sequence ID" value="BAB51917.1"/>
    <property type="molecule type" value="Genomic_DNA"/>
</dbReference>
<dbReference type="InterPro" id="IPR037050">
    <property type="entry name" value="DUF1254_sf"/>
</dbReference>
<protein>
    <submittedName>
        <fullName evidence="3">Mll5469 protein</fullName>
    </submittedName>
</protein>
<dbReference type="AlphaFoldDB" id="Q98BQ5"/>
<dbReference type="Pfam" id="PF06863">
    <property type="entry name" value="DUF1254"/>
    <property type="match status" value="1"/>
</dbReference>
<gene>
    <name evidence="3" type="ordered locus">mll5469</name>
</gene>
<dbReference type="eggNOG" id="COG5361">
    <property type="taxonomic scope" value="Bacteria"/>
</dbReference>
<feature type="domain" description="DUF1254" evidence="2">
    <location>
        <begin position="71"/>
        <end position="125"/>
    </location>
</feature>
<name>Q98BQ5_RHILO</name>
<evidence type="ECO:0000259" key="2">
    <source>
        <dbReference type="Pfam" id="PF06863"/>
    </source>
</evidence>
<feature type="chain" id="PRO_5004324836" evidence="1">
    <location>
        <begin position="31"/>
        <end position="167"/>
    </location>
</feature>
<keyword evidence="1" id="KW-0732">Signal</keyword>